<organism evidence="1 2">
    <name type="scientific">Psophocarpus tetragonolobus</name>
    <name type="common">Winged bean</name>
    <name type="synonym">Dolichos tetragonolobus</name>
    <dbReference type="NCBI Taxonomy" id="3891"/>
    <lineage>
        <taxon>Eukaryota</taxon>
        <taxon>Viridiplantae</taxon>
        <taxon>Streptophyta</taxon>
        <taxon>Embryophyta</taxon>
        <taxon>Tracheophyta</taxon>
        <taxon>Spermatophyta</taxon>
        <taxon>Magnoliopsida</taxon>
        <taxon>eudicotyledons</taxon>
        <taxon>Gunneridae</taxon>
        <taxon>Pentapetalae</taxon>
        <taxon>rosids</taxon>
        <taxon>fabids</taxon>
        <taxon>Fabales</taxon>
        <taxon>Fabaceae</taxon>
        <taxon>Papilionoideae</taxon>
        <taxon>50 kb inversion clade</taxon>
        <taxon>NPAAA clade</taxon>
        <taxon>indigoferoid/millettioid clade</taxon>
        <taxon>Phaseoleae</taxon>
        <taxon>Psophocarpus</taxon>
    </lineage>
</organism>
<name>A0AAN9XUN6_PSOTE</name>
<evidence type="ECO:0000313" key="2">
    <source>
        <dbReference type="Proteomes" id="UP001386955"/>
    </source>
</evidence>
<evidence type="ECO:0000313" key="1">
    <source>
        <dbReference type="EMBL" id="KAK7410581.1"/>
    </source>
</evidence>
<sequence length="95" mass="10346">MKEDDAESRKLSEEMKLRDNDIPTKICHATWGDGDMEWKSIPATTTLAGGLLCLWAKSKVQAGVRGNIEIRIDAFRIFISLPLLSALGGCGTNAP</sequence>
<gene>
    <name evidence="1" type="ORF">VNO78_01474</name>
</gene>
<dbReference type="Proteomes" id="UP001386955">
    <property type="component" value="Unassembled WGS sequence"/>
</dbReference>
<protein>
    <submittedName>
        <fullName evidence="1">Uncharacterized protein</fullName>
    </submittedName>
</protein>
<accession>A0AAN9XUN6</accession>
<comment type="caution">
    <text evidence="1">The sequence shown here is derived from an EMBL/GenBank/DDBJ whole genome shotgun (WGS) entry which is preliminary data.</text>
</comment>
<dbReference type="EMBL" id="JAYMYS010000001">
    <property type="protein sequence ID" value="KAK7410581.1"/>
    <property type="molecule type" value="Genomic_DNA"/>
</dbReference>
<dbReference type="AlphaFoldDB" id="A0AAN9XUN6"/>
<reference evidence="1 2" key="1">
    <citation type="submission" date="2024-01" db="EMBL/GenBank/DDBJ databases">
        <title>The genomes of 5 underutilized Papilionoideae crops provide insights into root nodulation and disease resistanc.</title>
        <authorList>
            <person name="Jiang F."/>
        </authorList>
    </citation>
    <scope>NUCLEOTIDE SEQUENCE [LARGE SCALE GENOMIC DNA]</scope>
    <source>
        <strain evidence="1">DUOXIRENSHENG_FW03</strain>
        <tissue evidence="1">Leaves</tissue>
    </source>
</reference>
<proteinExistence type="predicted"/>
<keyword evidence="2" id="KW-1185">Reference proteome</keyword>